<dbReference type="EMBL" id="AP019308">
    <property type="protein sequence ID" value="BBH20536.1"/>
    <property type="molecule type" value="Genomic_DNA"/>
</dbReference>
<name>A0A3G9IQ86_9BACL</name>
<keyword evidence="2" id="KW-1185">Reference proteome</keyword>
<evidence type="ECO:0000313" key="2">
    <source>
        <dbReference type="Proteomes" id="UP000275368"/>
    </source>
</evidence>
<dbReference type="KEGG" id="pbk:Back11_18810"/>
<reference evidence="1 2" key="1">
    <citation type="submission" date="2018-11" db="EMBL/GenBank/DDBJ databases">
        <title>Complete genome sequence of Paenibacillus baekrokdamisoli strain KCTC 33723.</title>
        <authorList>
            <person name="Kang S.W."/>
            <person name="Lee K.C."/>
            <person name="Kim K.K."/>
            <person name="Kim J.S."/>
            <person name="Kim D.S."/>
            <person name="Ko S.H."/>
            <person name="Yang S.H."/>
            <person name="Lee J.S."/>
        </authorList>
    </citation>
    <scope>NUCLEOTIDE SEQUENCE [LARGE SCALE GENOMIC DNA]</scope>
    <source>
        <strain evidence="1 2">KCTC 33723</strain>
    </source>
</reference>
<accession>A0A3G9IQ86</accession>
<proteinExistence type="predicted"/>
<sequence>MLYARKLGSRATEMLLFEWSSDSEKGILKDEIVPTLIVRSSTIKRIPEETS</sequence>
<protein>
    <submittedName>
        <fullName evidence="1">Uncharacterized protein</fullName>
    </submittedName>
</protein>
<gene>
    <name evidence="1" type="ORF">Back11_18810</name>
</gene>
<evidence type="ECO:0000313" key="1">
    <source>
        <dbReference type="EMBL" id="BBH20536.1"/>
    </source>
</evidence>
<dbReference type="AlphaFoldDB" id="A0A3G9IQ86"/>
<dbReference type="Proteomes" id="UP000275368">
    <property type="component" value="Chromosome"/>
</dbReference>
<organism evidence="1 2">
    <name type="scientific">Paenibacillus baekrokdamisoli</name>
    <dbReference type="NCBI Taxonomy" id="1712516"/>
    <lineage>
        <taxon>Bacteria</taxon>
        <taxon>Bacillati</taxon>
        <taxon>Bacillota</taxon>
        <taxon>Bacilli</taxon>
        <taxon>Bacillales</taxon>
        <taxon>Paenibacillaceae</taxon>
        <taxon>Paenibacillus</taxon>
    </lineage>
</organism>